<evidence type="ECO:0000313" key="1">
    <source>
        <dbReference type="EMBL" id="EID51709.1"/>
    </source>
</evidence>
<evidence type="ECO:0000313" key="2">
    <source>
        <dbReference type="Proteomes" id="UP000004863"/>
    </source>
</evidence>
<dbReference type="EMBL" id="AJJQ01000014">
    <property type="protein sequence ID" value="EID51709.1"/>
    <property type="molecule type" value="Genomic_DNA"/>
</dbReference>
<dbReference type="Proteomes" id="UP000004863">
    <property type="component" value="Unassembled WGS sequence"/>
</dbReference>
<keyword evidence="2" id="KW-1185">Reference proteome</keyword>
<proteinExistence type="predicted"/>
<comment type="caution">
    <text evidence="1">The sequence shown here is derived from an EMBL/GenBank/DDBJ whole genome shotgun (WGS) entry which is preliminary data.</text>
</comment>
<gene>
    <name evidence="1" type="ORF">HMPREF1324_1921</name>
</gene>
<accession>I0UV06</accession>
<sequence>MSVVTRSPIVTGCGTHTLFPFAPNRLLEGMFCDFFTRRIVQTAVP</sequence>
<protein>
    <submittedName>
        <fullName evidence="1">Uncharacterized protein</fullName>
    </submittedName>
</protein>
<name>I0UV06_9MICC</name>
<dbReference type="AlphaFoldDB" id="I0UV06"/>
<dbReference type="PATRIC" id="fig|1125724.3.peg.578"/>
<organism evidence="1 2">
    <name type="scientific">Rothia aeria F0474</name>
    <dbReference type="NCBI Taxonomy" id="1125724"/>
    <lineage>
        <taxon>Bacteria</taxon>
        <taxon>Bacillati</taxon>
        <taxon>Actinomycetota</taxon>
        <taxon>Actinomycetes</taxon>
        <taxon>Micrococcales</taxon>
        <taxon>Micrococcaceae</taxon>
        <taxon>Rothia</taxon>
    </lineage>
</organism>
<reference evidence="1" key="1">
    <citation type="submission" date="2012-03" db="EMBL/GenBank/DDBJ databases">
        <authorList>
            <person name="Durkin A.S."/>
            <person name="McCorrison J."/>
            <person name="Torralba M."/>
            <person name="Gillis M."/>
            <person name="Methe B."/>
            <person name="Sutton G."/>
            <person name="Nelson K.E."/>
        </authorList>
    </citation>
    <scope>NUCLEOTIDE SEQUENCE [LARGE SCALE GENOMIC DNA]</scope>
    <source>
        <strain evidence="1">F0474</strain>
    </source>
</reference>